<keyword evidence="2" id="KW-0479">Metal-binding</keyword>
<accession>A0A540WKF9</accession>
<dbReference type="Proteomes" id="UP000315369">
    <property type="component" value="Unassembled WGS sequence"/>
</dbReference>
<feature type="compositionally biased region" description="Gly residues" evidence="6">
    <location>
        <begin position="558"/>
        <end position="569"/>
    </location>
</feature>
<dbReference type="RefSeq" id="WP_141648660.1">
    <property type="nucleotide sequence ID" value="NZ_VIFM01000337.1"/>
</dbReference>
<dbReference type="InterPro" id="IPR023214">
    <property type="entry name" value="HAD_sf"/>
</dbReference>
<dbReference type="Gene3D" id="3.40.50.1000">
    <property type="entry name" value="HAD superfamily/HAD-like"/>
    <property type="match status" value="1"/>
</dbReference>
<dbReference type="Pfam" id="PF05761">
    <property type="entry name" value="5_nucleotid"/>
    <property type="match status" value="1"/>
</dbReference>
<keyword evidence="8" id="KW-1185">Reference proteome</keyword>
<comment type="similarity">
    <text evidence="1">Belongs to the 5'(3')-deoxyribonucleotidase family.</text>
</comment>
<dbReference type="NCBIfam" id="TIGR02244">
    <property type="entry name" value="HAD-IG-Ncltidse"/>
    <property type="match status" value="1"/>
</dbReference>
<comment type="caution">
    <text evidence="7">The sequence shown here is derived from an EMBL/GenBank/DDBJ whole genome shotgun (WGS) entry which is preliminary data.</text>
</comment>
<evidence type="ECO:0000256" key="1">
    <source>
        <dbReference type="ARBA" id="ARBA00009589"/>
    </source>
</evidence>
<dbReference type="GO" id="GO:0008253">
    <property type="term" value="F:5'-nucleotidase activity"/>
    <property type="evidence" value="ECO:0007669"/>
    <property type="project" value="TreeGrafter"/>
</dbReference>
<evidence type="ECO:0000256" key="3">
    <source>
        <dbReference type="ARBA" id="ARBA00022801"/>
    </source>
</evidence>
<keyword evidence="4" id="KW-0460">Magnesium</keyword>
<dbReference type="PIRSF" id="PIRSF017434">
    <property type="entry name" value="Purine_5'-nucleotidase"/>
    <property type="match status" value="1"/>
</dbReference>
<feature type="coiled-coil region" evidence="5">
    <location>
        <begin position="421"/>
        <end position="486"/>
    </location>
</feature>
<dbReference type="EMBL" id="VIFM01000337">
    <property type="protein sequence ID" value="TQF09510.1"/>
    <property type="molecule type" value="Genomic_DNA"/>
</dbReference>
<dbReference type="OrthoDB" id="1488958at2"/>
<gene>
    <name evidence="7" type="ORF">FJV41_44210</name>
</gene>
<dbReference type="InterPro" id="IPR016695">
    <property type="entry name" value="Pur_nucleotidase"/>
</dbReference>
<dbReference type="InterPro" id="IPR036412">
    <property type="entry name" value="HAD-like_sf"/>
</dbReference>
<evidence type="ECO:0000256" key="2">
    <source>
        <dbReference type="ARBA" id="ARBA00022723"/>
    </source>
</evidence>
<feature type="region of interest" description="Disordered" evidence="6">
    <location>
        <begin position="1"/>
        <end position="37"/>
    </location>
</feature>
<evidence type="ECO:0000256" key="5">
    <source>
        <dbReference type="SAM" id="Coils"/>
    </source>
</evidence>
<evidence type="ECO:0000313" key="7">
    <source>
        <dbReference type="EMBL" id="TQF09510.1"/>
    </source>
</evidence>
<dbReference type="PANTHER" id="PTHR12103">
    <property type="entry name" value="5'-NUCLEOTIDASE DOMAIN-CONTAINING"/>
    <property type="match status" value="1"/>
</dbReference>
<sequence length="569" mass="65132">MCGRPVAPTLSPFRPIPGGPSPDPLHGSFRSPLNRARSEAAAQHAQQLLEDETLARLLSTPRAPRDTVPRAREVFVNRNLRMSGLELIGFDMDYTLAIYHMRRLEQLSFDMTLAKLISEYHYPPLVGHLLYDHHFVMRGLAVDRLNGNILKMDRFGHVGRAYHGLRPLKPEVSRELYRNKRVRLRNPQFAWNDTLFALPETCLFAGIIELLESLGQSVDYGKLYDDIREAIDAVHRDNSLKREVRKDLGRYVFLDPELGPALHKLRSGGKRLFLLTNSAWDYTDAVMKYLLDGQLPEYPSWRNYFDVVVTAAGKPGFFTDARPFLELDTSTEEGRPVGEATSLDRGKAYSGGNLARFEELTGYRGENILYVGDHIYGDILKSKKSSLWRTCMVVQEIEDEITYTATRREEIGTLTQMEILRERLDDEVNHHKTLLNLLERRLEREPLTPSERESVEEQRRQLKSELDKMRRALKDATGIADTLEEDVEEGFNPYWGLLFKEGNENSRFGYQVEQYACLYTSRVSNFLHHSPMQYYRSPRDQMPHEQAGALSARLSPMGGEGPPKGAGKD</sequence>
<protein>
    <submittedName>
        <fullName evidence="7">HAD-IG family 5'-nucleotidase</fullName>
    </submittedName>
</protein>
<keyword evidence="5" id="KW-0175">Coiled coil</keyword>
<dbReference type="SUPFAM" id="SSF56784">
    <property type="entry name" value="HAD-like"/>
    <property type="match status" value="1"/>
</dbReference>
<dbReference type="InterPro" id="IPR008380">
    <property type="entry name" value="HAD-SF_hydro_IG_5-nucl"/>
</dbReference>
<keyword evidence="3" id="KW-0378">Hydrolase</keyword>
<dbReference type="PANTHER" id="PTHR12103:SF15">
    <property type="entry name" value="CYTOSOLIC PURINE 5'-NUCLEOTIDASE"/>
    <property type="match status" value="1"/>
</dbReference>
<evidence type="ECO:0000256" key="6">
    <source>
        <dbReference type="SAM" id="MobiDB-lite"/>
    </source>
</evidence>
<dbReference type="GO" id="GO:0046872">
    <property type="term" value="F:metal ion binding"/>
    <property type="evidence" value="ECO:0007669"/>
    <property type="project" value="UniProtKB-KW"/>
</dbReference>
<evidence type="ECO:0000313" key="8">
    <source>
        <dbReference type="Proteomes" id="UP000315369"/>
    </source>
</evidence>
<reference evidence="7 8" key="1">
    <citation type="submission" date="2019-06" db="EMBL/GenBank/DDBJ databases">
        <authorList>
            <person name="Livingstone P."/>
            <person name="Whitworth D."/>
        </authorList>
    </citation>
    <scope>NUCLEOTIDE SEQUENCE [LARGE SCALE GENOMIC DNA]</scope>
    <source>
        <strain evidence="7 8">AM401</strain>
    </source>
</reference>
<feature type="region of interest" description="Disordered" evidence="6">
    <location>
        <begin position="535"/>
        <end position="569"/>
    </location>
</feature>
<proteinExistence type="inferred from homology"/>
<name>A0A540WKF9_9BACT</name>
<feature type="compositionally biased region" description="Pro residues" evidence="6">
    <location>
        <begin position="14"/>
        <end position="23"/>
    </location>
</feature>
<dbReference type="AlphaFoldDB" id="A0A540WKF9"/>
<evidence type="ECO:0000256" key="4">
    <source>
        <dbReference type="ARBA" id="ARBA00022842"/>
    </source>
</evidence>
<organism evidence="7 8">
    <name type="scientific">Myxococcus llanfairpwllgwyngyllgogerychwyrndrobwllllantysiliogogogochensis</name>
    <dbReference type="NCBI Taxonomy" id="2590453"/>
    <lineage>
        <taxon>Bacteria</taxon>
        <taxon>Pseudomonadati</taxon>
        <taxon>Myxococcota</taxon>
        <taxon>Myxococcia</taxon>
        <taxon>Myxococcales</taxon>
        <taxon>Cystobacterineae</taxon>
        <taxon>Myxococcaceae</taxon>
        <taxon>Myxococcus</taxon>
    </lineage>
</organism>